<proteinExistence type="predicted"/>
<organism evidence="1">
    <name type="scientific">Ixodes ricinus</name>
    <name type="common">Common tick</name>
    <name type="synonym">Acarus ricinus</name>
    <dbReference type="NCBI Taxonomy" id="34613"/>
    <lineage>
        <taxon>Eukaryota</taxon>
        <taxon>Metazoa</taxon>
        <taxon>Ecdysozoa</taxon>
        <taxon>Arthropoda</taxon>
        <taxon>Chelicerata</taxon>
        <taxon>Arachnida</taxon>
        <taxon>Acari</taxon>
        <taxon>Parasitiformes</taxon>
        <taxon>Ixodida</taxon>
        <taxon>Ixodoidea</taxon>
        <taxon>Ixodidae</taxon>
        <taxon>Ixodinae</taxon>
        <taxon>Ixodes</taxon>
    </lineage>
</organism>
<dbReference type="AlphaFoldDB" id="A0A6B0UZ01"/>
<reference evidence="1" key="1">
    <citation type="submission" date="2019-12" db="EMBL/GenBank/DDBJ databases">
        <title>An insight into the sialome of adult female Ixodes ricinus ticks feeding for 6 days.</title>
        <authorList>
            <person name="Perner J."/>
            <person name="Ribeiro J.M.C."/>
        </authorList>
    </citation>
    <scope>NUCLEOTIDE SEQUENCE</scope>
    <source>
        <strain evidence="1">Semi-engorged</strain>
        <tissue evidence="1">Salivary glands</tissue>
    </source>
</reference>
<name>A0A6B0UZ01_IXORI</name>
<protein>
    <submittedName>
        <fullName evidence="1">Uncharacterized protein</fullName>
    </submittedName>
</protein>
<accession>A0A6B0UZ01</accession>
<evidence type="ECO:0000313" key="1">
    <source>
        <dbReference type="EMBL" id="MXU94731.1"/>
    </source>
</evidence>
<dbReference type="EMBL" id="GIFC01012648">
    <property type="protein sequence ID" value="MXU94731.1"/>
    <property type="molecule type" value="Transcribed_RNA"/>
</dbReference>
<sequence length="169" mass="19181">MPFMAASKIRSMSLVTWFTTCPECLSSMRTFNILLYNRSWIAPWSLIAVWAPMIQDMLRQPDRTSWVPIRHKARSTPVLVLDSLSSRNDRISRSSTAGPRNWNVMPMQMRTPETMARVLQNLAAAIQNCAFSPCSSCSSFQSLSSLLTLSSAESLGAICQRSSWWMPWR</sequence>